<dbReference type="PIRSF" id="PIRSF019217">
    <property type="entry name" value="Acetone_carboxlyase_gsu"/>
    <property type="match status" value="1"/>
</dbReference>
<reference evidence="1 2" key="1">
    <citation type="submission" date="2020-04" db="EMBL/GenBank/DDBJ databases">
        <authorList>
            <person name="De Canck E."/>
        </authorList>
    </citation>
    <scope>NUCLEOTIDE SEQUENCE [LARGE SCALE GENOMIC DNA]</scope>
    <source>
        <strain evidence="1 2">LMG 28614</strain>
    </source>
</reference>
<organism evidence="1 2">
    <name type="scientific">Paraburkholderia ultramafica</name>
    <dbReference type="NCBI Taxonomy" id="1544867"/>
    <lineage>
        <taxon>Bacteria</taxon>
        <taxon>Pseudomonadati</taxon>
        <taxon>Pseudomonadota</taxon>
        <taxon>Betaproteobacteria</taxon>
        <taxon>Burkholderiales</taxon>
        <taxon>Burkholderiaceae</taxon>
        <taxon>Paraburkholderia</taxon>
    </lineage>
</organism>
<gene>
    <name evidence="1" type="primary">acxC</name>
    <name evidence="1" type="ORF">LMG28614_00484</name>
</gene>
<dbReference type="Proteomes" id="UP000494365">
    <property type="component" value="Unassembled WGS sequence"/>
</dbReference>
<dbReference type="AlphaFoldDB" id="A0A6S7AWG9"/>
<dbReference type="EC" id="6.4.1.6" evidence="1"/>
<dbReference type="Pfam" id="PF08882">
    <property type="entry name" value="Acetone_carb_G"/>
    <property type="match status" value="1"/>
</dbReference>
<dbReference type="GO" id="GO:0018710">
    <property type="term" value="F:acetone carboxylase activity"/>
    <property type="evidence" value="ECO:0007669"/>
    <property type="project" value="UniProtKB-EC"/>
</dbReference>
<sequence length="168" mass="19794">MSAYTKEQVGNLVDGRLDWDTTVRMLSMPKDHERFSQYLEVLQGKVSWPDKIVLPLGPHLHIVQAAKSKHWLVKCDCGHEFCDYRENWKLSANVYVRDTEEAMLEVYPQLMAPDTQWQVYREYYCPSCGTMHDVEAPTPWYPVIHDFEPDIEAFYKDWLQLPVPERAD</sequence>
<protein>
    <submittedName>
        <fullName evidence="1">Acetone carboxylase gamma subunit</fullName>
        <ecNumber evidence="1">6.4.1.6</ecNumber>
    </submittedName>
</protein>
<evidence type="ECO:0000313" key="1">
    <source>
        <dbReference type="EMBL" id="CAB3777879.1"/>
    </source>
</evidence>
<accession>A0A6S7AWG9</accession>
<keyword evidence="2" id="KW-1185">Reference proteome</keyword>
<proteinExistence type="predicted"/>
<dbReference type="EMBL" id="CADIKK010000002">
    <property type="protein sequence ID" value="CAB3777879.1"/>
    <property type="molecule type" value="Genomic_DNA"/>
</dbReference>
<name>A0A6S7AWG9_9BURK</name>
<dbReference type="RefSeq" id="WP_175147972.1">
    <property type="nucleotide sequence ID" value="NZ_CADIKK010000002.1"/>
</dbReference>
<keyword evidence="1" id="KW-0436">Ligase</keyword>
<evidence type="ECO:0000313" key="2">
    <source>
        <dbReference type="Proteomes" id="UP000494365"/>
    </source>
</evidence>
<dbReference type="InterPro" id="IPR016750">
    <property type="entry name" value="Aceto_COase_bsu/gsu"/>
</dbReference>